<dbReference type="SMART" id="SM01031">
    <property type="entry name" value="BHD_2"/>
    <property type="match status" value="1"/>
</dbReference>
<feature type="region of interest" description="Disordered" evidence="6">
    <location>
        <begin position="513"/>
        <end position="538"/>
    </location>
</feature>
<dbReference type="InterPro" id="IPR018326">
    <property type="entry name" value="Rad4_beta-hairpin_dom1"/>
</dbReference>
<evidence type="ECO:0000256" key="3">
    <source>
        <dbReference type="ARBA" id="ARBA00022763"/>
    </source>
</evidence>
<evidence type="ECO:0000259" key="7">
    <source>
        <dbReference type="PROSITE" id="PS50280"/>
    </source>
</evidence>
<gene>
    <name evidence="8" type="ORF">C8A05DRAFT_44265</name>
</gene>
<dbReference type="SUPFAM" id="SSF82199">
    <property type="entry name" value="SET domain"/>
    <property type="match status" value="1"/>
</dbReference>
<feature type="domain" description="SET" evidence="7">
    <location>
        <begin position="958"/>
        <end position="1161"/>
    </location>
</feature>
<feature type="compositionally biased region" description="Low complexity" evidence="6">
    <location>
        <begin position="1028"/>
        <end position="1038"/>
    </location>
</feature>
<feature type="region of interest" description="Disordered" evidence="6">
    <location>
        <begin position="158"/>
        <end position="180"/>
    </location>
</feature>
<dbReference type="InterPro" id="IPR042488">
    <property type="entry name" value="Rad4_BHD3_sf"/>
</dbReference>
<feature type="region of interest" description="Disordered" evidence="6">
    <location>
        <begin position="1"/>
        <end position="51"/>
    </location>
</feature>
<dbReference type="Pfam" id="PF10404">
    <property type="entry name" value="BHD_2"/>
    <property type="match status" value="1"/>
</dbReference>
<feature type="compositionally biased region" description="Acidic residues" evidence="6">
    <location>
        <begin position="665"/>
        <end position="675"/>
    </location>
</feature>
<dbReference type="InterPro" id="IPR038765">
    <property type="entry name" value="Papain-like_cys_pep_sf"/>
</dbReference>
<dbReference type="Gene3D" id="3.30.70.2460">
    <property type="entry name" value="Rad4, beta-hairpin domain BHD3"/>
    <property type="match status" value="1"/>
</dbReference>
<dbReference type="InterPro" id="IPR018328">
    <property type="entry name" value="Rad4_beta-hairpin_dom3"/>
</dbReference>
<name>A0AAN6ML85_9PEZI</name>
<dbReference type="InterPro" id="IPR001214">
    <property type="entry name" value="SET_dom"/>
</dbReference>
<dbReference type="Pfam" id="PF03835">
    <property type="entry name" value="Rad4"/>
    <property type="match status" value="1"/>
</dbReference>
<proteinExistence type="inferred from homology"/>
<feature type="compositionally biased region" description="Gly residues" evidence="6">
    <location>
        <begin position="1175"/>
        <end position="1188"/>
    </location>
</feature>
<comment type="subcellular location">
    <subcellularLocation>
        <location evidence="1">Nucleus</location>
    </subcellularLocation>
</comment>
<evidence type="ECO:0000256" key="6">
    <source>
        <dbReference type="SAM" id="MobiDB-lite"/>
    </source>
</evidence>
<comment type="similarity">
    <text evidence="2">Belongs to the XPC family.</text>
</comment>
<feature type="compositionally biased region" description="Low complexity" evidence="6">
    <location>
        <begin position="414"/>
        <end position="427"/>
    </location>
</feature>
<feature type="compositionally biased region" description="Basic and acidic residues" evidence="6">
    <location>
        <begin position="111"/>
        <end position="124"/>
    </location>
</feature>
<keyword evidence="9" id="KW-1185">Reference proteome</keyword>
<reference evidence="8" key="1">
    <citation type="journal article" date="2023" name="Mol. Phylogenet. Evol.">
        <title>Genome-scale phylogeny and comparative genomics of the fungal order Sordariales.</title>
        <authorList>
            <person name="Hensen N."/>
            <person name="Bonometti L."/>
            <person name="Westerberg I."/>
            <person name="Brannstrom I.O."/>
            <person name="Guillou S."/>
            <person name="Cros-Aarteil S."/>
            <person name="Calhoun S."/>
            <person name="Haridas S."/>
            <person name="Kuo A."/>
            <person name="Mondo S."/>
            <person name="Pangilinan J."/>
            <person name="Riley R."/>
            <person name="LaButti K."/>
            <person name="Andreopoulos B."/>
            <person name="Lipzen A."/>
            <person name="Chen C."/>
            <person name="Yan M."/>
            <person name="Daum C."/>
            <person name="Ng V."/>
            <person name="Clum A."/>
            <person name="Steindorff A."/>
            <person name="Ohm R.A."/>
            <person name="Martin F."/>
            <person name="Silar P."/>
            <person name="Natvig D.O."/>
            <person name="Lalanne C."/>
            <person name="Gautier V."/>
            <person name="Ament-Velasquez S.L."/>
            <person name="Kruys A."/>
            <person name="Hutchinson M.I."/>
            <person name="Powell A.J."/>
            <person name="Barry K."/>
            <person name="Miller A.N."/>
            <person name="Grigoriev I.V."/>
            <person name="Debuchy R."/>
            <person name="Gladieux P."/>
            <person name="Hiltunen Thoren M."/>
            <person name="Johannesson H."/>
        </authorList>
    </citation>
    <scope>NUCLEOTIDE SEQUENCE</scope>
    <source>
        <strain evidence="8">CBS 103.79</strain>
    </source>
</reference>
<dbReference type="InterPro" id="IPR036985">
    <property type="entry name" value="Transglutaminase-like_sf"/>
</dbReference>
<keyword evidence="4" id="KW-0234">DNA repair</keyword>
<dbReference type="InterPro" id="IPR018325">
    <property type="entry name" value="Rad4/PNGase_transGLS-fold"/>
</dbReference>
<dbReference type="Gene3D" id="3.90.260.10">
    <property type="entry name" value="Transglutaminase-like"/>
    <property type="match status" value="1"/>
</dbReference>
<dbReference type="AlphaFoldDB" id="A0AAN6ML85"/>
<dbReference type="Pfam" id="PF10405">
    <property type="entry name" value="BHD_3"/>
    <property type="match status" value="1"/>
</dbReference>
<evidence type="ECO:0000256" key="1">
    <source>
        <dbReference type="ARBA" id="ARBA00004123"/>
    </source>
</evidence>
<dbReference type="InterPro" id="IPR046341">
    <property type="entry name" value="SET_dom_sf"/>
</dbReference>
<feature type="compositionally biased region" description="Basic and acidic residues" evidence="6">
    <location>
        <begin position="836"/>
        <end position="855"/>
    </location>
</feature>
<dbReference type="Gene3D" id="2.170.270.10">
    <property type="entry name" value="SET domain"/>
    <property type="match status" value="1"/>
</dbReference>
<dbReference type="Pfam" id="PF10403">
    <property type="entry name" value="BHD_1"/>
    <property type="match status" value="1"/>
</dbReference>
<reference evidence="8" key="2">
    <citation type="submission" date="2023-05" db="EMBL/GenBank/DDBJ databases">
        <authorList>
            <consortium name="Lawrence Berkeley National Laboratory"/>
            <person name="Steindorff A."/>
            <person name="Hensen N."/>
            <person name="Bonometti L."/>
            <person name="Westerberg I."/>
            <person name="Brannstrom I.O."/>
            <person name="Guillou S."/>
            <person name="Cros-Aarteil S."/>
            <person name="Calhoun S."/>
            <person name="Haridas S."/>
            <person name="Kuo A."/>
            <person name="Mondo S."/>
            <person name="Pangilinan J."/>
            <person name="Riley R."/>
            <person name="Labutti K."/>
            <person name="Andreopoulos B."/>
            <person name="Lipzen A."/>
            <person name="Chen C."/>
            <person name="Yanf M."/>
            <person name="Daum C."/>
            <person name="Ng V."/>
            <person name="Clum A."/>
            <person name="Ohm R."/>
            <person name="Martin F."/>
            <person name="Silar P."/>
            <person name="Natvig D."/>
            <person name="Lalanne C."/>
            <person name="Gautier V."/>
            <person name="Ament-Velasquez S.L."/>
            <person name="Kruys A."/>
            <person name="Hutchinson M.I."/>
            <person name="Powell A.J."/>
            <person name="Barry K."/>
            <person name="Miller A.N."/>
            <person name="Grigoriev I.V."/>
            <person name="Debuchy R."/>
            <person name="Gladieux P."/>
            <person name="Thoren M.H."/>
            <person name="Johannesson H."/>
        </authorList>
    </citation>
    <scope>NUCLEOTIDE SEQUENCE</scope>
    <source>
        <strain evidence="8">CBS 103.79</strain>
    </source>
</reference>
<evidence type="ECO:0000256" key="2">
    <source>
        <dbReference type="ARBA" id="ARBA00009525"/>
    </source>
</evidence>
<dbReference type="GO" id="GO:0000111">
    <property type="term" value="C:nucleotide-excision repair factor 2 complex"/>
    <property type="evidence" value="ECO:0007669"/>
    <property type="project" value="TreeGrafter"/>
</dbReference>
<sequence>MAGKKRAAPTSGGTRRTTRSSAKAAASQNDSWKDPGPWDASPRWAPSKKDAAAVPEVYREMLVNVRAELAAQERDQDTGVQERPAKRRRPGQGRPTGVQLSKDSVATASDRFAHSDDDGDKDSLFEDMPTPTLQTMLKDSGDEDDDGIDFEDVAIQPAASSVATSTRAGEGPSSTGGLNLDLSAHLANMTPRRADRRKPMSKEEKARRVEVHKLHVLCLLAHVEIRNRWCNDLEVQDALRSFLPQKTVSALIPRVSLNQFGRAESLKRGLQEAKELFKRKFAITERGLRWALWAEDEEQLKNYELPEDMESTLEKSDFIDAATTLRGSRDVGAQLFCALLRTVGVEARLVCSLQPLAFAPGAPSMPKQRRIATPKKTPSKGEIYATAVAKHETKFPESRASATTPTPRRRLGHPQAAAYHPPAVAAPSRSLPERTSQTTKEIRGESPFPVYWVEVLDVAHQKWHPVDPLVTSTQYRPQSLEPPALDTKNSMAYVLAFAADQSARDVTRRYAKAYTSKTRKSRIDHPSTTPTLPPGQPSNPRWYSLALSRYTTPLPTPLDQIELAELAATEAREPMPRNVADFKDHPVYALERHLRRHEVLVPGAQASGTVSAGARAPLERIYRRSDVRVARTRDKWYRMGRVVKPGEEAVRSLPKRRRRGGSEGDGCDDDDDDDPDRVGLFGDAARGYSPLYIEPQTELYKAPPVVAGRVPRNRFGNLDLYTPSMVPPGGVHMAHARAAQAAFILGVDYAPALTGFEFRGKHGTAVLNGVVVPEEAAEGVWAVIEGLVDMDAEEEQERRTRRALRMWSRLLKGLRIRERIWAGVDEEAEAEEEGAREEKEAGLGREEKPEGKAELYEAESEEDVGGGGFFVPDIDEEEDGDDGDGGEAKPQAPPPHPTRPRPTRPRPVNWPDHIPYITKPAYSPYLTPTHLSALRIRPNDPSDPLPVIPRDLKTGPYPSVQIVPITDPNHPACSQAGLFATRDLAPGELILPYLGEVHIGTPPFGIPPPSPSPPPSPTPATTKDMDDPTSSTTTTTTDGNEEDNDKSDGKDTGNDDPPPTPYDYAKSDYDLWLSRPADLAVDAARCGNEARFVNDYRGVPGRQGKKANAEFRVVWDPRRGKGAQDGEMGMAVYVFPAGKRAVGRARVVGVARGEEVLVSYGRGFWQGRREENQEGGTGEGAQGWEGEA</sequence>
<feature type="compositionally biased region" description="Acidic residues" evidence="6">
    <location>
        <begin position="826"/>
        <end position="835"/>
    </location>
</feature>
<dbReference type="GO" id="GO:0006298">
    <property type="term" value="P:mismatch repair"/>
    <property type="evidence" value="ECO:0007669"/>
    <property type="project" value="TreeGrafter"/>
</dbReference>
<feature type="region of interest" description="Disordered" evidence="6">
    <location>
        <begin position="393"/>
        <end position="434"/>
    </location>
</feature>
<dbReference type="PROSITE" id="PS50280">
    <property type="entry name" value="SET"/>
    <property type="match status" value="1"/>
</dbReference>
<dbReference type="Proteomes" id="UP001303889">
    <property type="component" value="Unassembled WGS sequence"/>
</dbReference>
<feature type="compositionally biased region" description="Pro residues" evidence="6">
    <location>
        <begin position="1004"/>
        <end position="1018"/>
    </location>
</feature>
<dbReference type="SUPFAM" id="SSF54001">
    <property type="entry name" value="Cysteine proteinases"/>
    <property type="match status" value="1"/>
</dbReference>
<dbReference type="SMART" id="SM01030">
    <property type="entry name" value="BHD_1"/>
    <property type="match status" value="1"/>
</dbReference>
<keyword evidence="3" id="KW-0227">DNA damage</keyword>
<dbReference type="GO" id="GO:0071942">
    <property type="term" value="C:XPC complex"/>
    <property type="evidence" value="ECO:0007669"/>
    <property type="project" value="TreeGrafter"/>
</dbReference>
<keyword evidence="5" id="KW-0539">Nucleus</keyword>
<feature type="region of interest" description="Disordered" evidence="6">
    <location>
        <begin position="1001"/>
        <end position="1066"/>
    </location>
</feature>
<dbReference type="GO" id="GO:0005737">
    <property type="term" value="C:cytoplasm"/>
    <property type="evidence" value="ECO:0007669"/>
    <property type="project" value="TreeGrafter"/>
</dbReference>
<dbReference type="InterPro" id="IPR004583">
    <property type="entry name" value="DNA_repair_Rad4"/>
</dbReference>
<organism evidence="8 9">
    <name type="scientific">Staphylotrichum tortipilum</name>
    <dbReference type="NCBI Taxonomy" id="2831512"/>
    <lineage>
        <taxon>Eukaryota</taxon>
        <taxon>Fungi</taxon>
        <taxon>Dikarya</taxon>
        <taxon>Ascomycota</taxon>
        <taxon>Pezizomycotina</taxon>
        <taxon>Sordariomycetes</taxon>
        <taxon>Sordariomycetidae</taxon>
        <taxon>Sordariales</taxon>
        <taxon>Chaetomiaceae</taxon>
        <taxon>Staphylotrichum</taxon>
    </lineage>
</organism>
<evidence type="ECO:0000256" key="5">
    <source>
        <dbReference type="ARBA" id="ARBA00023242"/>
    </source>
</evidence>
<feature type="compositionally biased region" description="Low complexity" evidence="6">
    <location>
        <begin position="8"/>
        <end position="27"/>
    </location>
</feature>
<feature type="region of interest" description="Disordered" evidence="6">
    <location>
        <begin position="1168"/>
        <end position="1188"/>
    </location>
</feature>
<feature type="region of interest" description="Disordered" evidence="6">
    <location>
        <begin position="69"/>
        <end position="146"/>
    </location>
</feature>
<comment type="caution">
    <text evidence="8">The sequence shown here is derived from an EMBL/GenBank/DDBJ whole genome shotgun (WGS) entry which is preliminary data.</text>
</comment>
<evidence type="ECO:0000256" key="4">
    <source>
        <dbReference type="ARBA" id="ARBA00023204"/>
    </source>
</evidence>
<feature type="compositionally biased region" description="Polar residues" evidence="6">
    <location>
        <begin position="158"/>
        <end position="177"/>
    </location>
</feature>
<feature type="region of interest" description="Disordered" evidence="6">
    <location>
        <begin position="648"/>
        <end position="679"/>
    </location>
</feature>
<feature type="compositionally biased region" description="Polar residues" evidence="6">
    <location>
        <begin position="98"/>
        <end position="107"/>
    </location>
</feature>
<dbReference type="PANTHER" id="PTHR12135:SF0">
    <property type="entry name" value="DNA REPAIR PROTEIN COMPLEMENTING XP-C CELLS"/>
    <property type="match status" value="1"/>
</dbReference>
<dbReference type="SMART" id="SM01032">
    <property type="entry name" value="BHD_3"/>
    <property type="match status" value="1"/>
</dbReference>
<dbReference type="GO" id="GO:0003697">
    <property type="term" value="F:single-stranded DNA binding"/>
    <property type="evidence" value="ECO:0007669"/>
    <property type="project" value="TreeGrafter"/>
</dbReference>
<dbReference type="GO" id="GO:0006289">
    <property type="term" value="P:nucleotide-excision repair"/>
    <property type="evidence" value="ECO:0007669"/>
    <property type="project" value="InterPro"/>
</dbReference>
<protein>
    <recommendedName>
        <fullName evidence="7">SET domain-containing protein</fullName>
    </recommendedName>
</protein>
<dbReference type="EMBL" id="MU855520">
    <property type="protein sequence ID" value="KAK3902278.1"/>
    <property type="molecule type" value="Genomic_DNA"/>
</dbReference>
<accession>A0AAN6ML85</accession>
<dbReference type="PANTHER" id="PTHR12135">
    <property type="entry name" value="DNA REPAIR PROTEIN XP-C / RAD4"/>
    <property type="match status" value="1"/>
</dbReference>
<dbReference type="Gene3D" id="2.20.20.110">
    <property type="entry name" value="Rad4, beta-hairpin domain BHD1"/>
    <property type="match status" value="1"/>
</dbReference>
<dbReference type="GO" id="GO:0003684">
    <property type="term" value="F:damaged DNA binding"/>
    <property type="evidence" value="ECO:0007669"/>
    <property type="project" value="InterPro"/>
</dbReference>
<evidence type="ECO:0000313" key="9">
    <source>
        <dbReference type="Proteomes" id="UP001303889"/>
    </source>
</evidence>
<feature type="compositionally biased region" description="Acidic residues" evidence="6">
    <location>
        <begin position="873"/>
        <end position="885"/>
    </location>
</feature>
<feature type="region of interest" description="Disordered" evidence="6">
    <location>
        <begin position="826"/>
        <end position="910"/>
    </location>
</feature>
<dbReference type="InterPro" id="IPR018327">
    <property type="entry name" value="BHD_2"/>
</dbReference>
<evidence type="ECO:0000313" key="8">
    <source>
        <dbReference type="EMBL" id="KAK3902278.1"/>
    </source>
</evidence>